<evidence type="ECO:0000256" key="1">
    <source>
        <dbReference type="ARBA" id="ARBA00004922"/>
    </source>
</evidence>
<dbReference type="InterPro" id="IPR011990">
    <property type="entry name" value="TPR-like_helical_dom_sf"/>
</dbReference>
<keyword evidence="3" id="KW-0677">Repeat</keyword>
<proteinExistence type="predicted"/>
<evidence type="ECO:0000313" key="7">
    <source>
        <dbReference type="Proteomes" id="UP001227230"/>
    </source>
</evidence>
<dbReference type="SUPFAM" id="SSF48452">
    <property type="entry name" value="TPR-like"/>
    <property type="match status" value="1"/>
</dbReference>
<keyword evidence="2" id="KW-0808">Transferase</keyword>
<protein>
    <recommendedName>
        <fullName evidence="5">O-GlcNAc transferase C-terminal domain-containing protein</fullName>
    </recommendedName>
</protein>
<reference evidence="6 7" key="1">
    <citation type="journal article" date="2023" name="Hortic Res">
        <title>The complete reference genome for grapevine (Vitis vinifera L.) genetics and breeding.</title>
        <authorList>
            <person name="Shi X."/>
            <person name="Cao S."/>
            <person name="Wang X."/>
            <person name="Huang S."/>
            <person name="Wang Y."/>
            <person name="Liu Z."/>
            <person name="Liu W."/>
            <person name="Leng X."/>
            <person name="Peng Y."/>
            <person name="Wang N."/>
            <person name="Wang Y."/>
            <person name="Ma Z."/>
            <person name="Xu X."/>
            <person name="Zhang F."/>
            <person name="Xue H."/>
            <person name="Zhong H."/>
            <person name="Wang Y."/>
            <person name="Zhang K."/>
            <person name="Velt A."/>
            <person name="Avia K."/>
            <person name="Holtgrawe D."/>
            <person name="Grimplet J."/>
            <person name="Matus J.T."/>
            <person name="Ware D."/>
            <person name="Wu X."/>
            <person name="Wang H."/>
            <person name="Liu C."/>
            <person name="Fang Y."/>
            <person name="Rustenholz C."/>
            <person name="Cheng Z."/>
            <person name="Xiao H."/>
            <person name="Zhou Y."/>
        </authorList>
    </citation>
    <scope>NUCLEOTIDE SEQUENCE [LARGE SCALE GENOMIC DNA]</scope>
    <source>
        <strain evidence="7">cv. Pinot noir / PN40024</strain>
        <tissue evidence="6">Leaf</tissue>
    </source>
</reference>
<evidence type="ECO:0000256" key="2">
    <source>
        <dbReference type="ARBA" id="ARBA00022679"/>
    </source>
</evidence>
<keyword evidence="7" id="KW-1185">Reference proteome</keyword>
<accession>A0ABY9D736</accession>
<dbReference type="InterPro" id="IPR029489">
    <property type="entry name" value="OGT/SEC/SPY_C"/>
</dbReference>
<name>A0ABY9D736_VITVI</name>
<keyword evidence="4" id="KW-0802">TPR repeat</keyword>
<gene>
    <name evidence="6" type="ORF">VitviT2T_021480</name>
</gene>
<evidence type="ECO:0000256" key="3">
    <source>
        <dbReference type="ARBA" id="ARBA00022737"/>
    </source>
</evidence>
<dbReference type="PANTHER" id="PTHR44998:SF1">
    <property type="entry name" value="UDP-N-ACETYLGLUCOSAMINE--PEPTIDE N-ACETYLGLUCOSAMINYLTRANSFERASE 110 KDA SUBUNIT"/>
    <property type="match status" value="1"/>
</dbReference>
<sequence length="150" mass="17374">MSSKMTAKLINEDKIQILINLNGYTKGARNEIFAIQPAPIQVSYMGFPGTTGASYIDYLVTDEFVSPLCYAHIYLEKLVHIPHYYFVNDYKQKNRDVLDPNCQHKRSDYGMSEDKFIFACFNQLYKVDPEIFNTWCNILKRVPKQCSLAP</sequence>
<evidence type="ECO:0000256" key="4">
    <source>
        <dbReference type="ARBA" id="ARBA00022803"/>
    </source>
</evidence>
<dbReference type="Gene3D" id="3.40.50.2000">
    <property type="entry name" value="Glycogen Phosphorylase B"/>
    <property type="match status" value="1"/>
</dbReference>
<dbReference type="Pfam" id="PF13844">
    <property type="entry name" value="Glyco_transf_41"/>
    <property type="match status" value="2"/>
</dbReference>
<feature type="domain" description="O-GlcNAc transferase C-terminal" evidence="5">
    <location>
        <begin position="105"/>
        <end position="145"/>
    </location>
</feature>
<organism evidence="6 7">
    <name type="scientific">Vitis vinifera</name>
    <name type="common">Grape</name>
    <dbReference type="NCBI Taxonomy" id="29760"/>
    <lineage>
        <taxon>Eukaryota</taxon>
        <taxon>Viridiplantae</taxon>
        <taxon>Streptophyta</taxon>
        <taxon>Embryophyta</taxon>
        <taxon>Tracheophyta</taxon>
        <taxon>Spermatophyta</taxon>
        <taxon>Magnoliopsida</taxon>
        <taxon>eudicotyledons</taxon>
        <taxon>Gunneridae</taxon>
        <taxon>Pentapetalae</taxon>
        <taxon>rosids</taxon>
        <taxon>Vitales</taxon>
        <taxon>Vitaceae</taxon>
        <taxon>Viteae</taxon>
        <taxon>Vitis</taxon>
    </lineage>
</organism>
<dbReference type="Gene3D" id="3.40.50.11380">
    <property type="match status" value="1"/>
</dbReference>
<dbReference type="Proteomes" id="UP001227230">
    <property type="component" value="Chromosome 14"/>
</dbReference>
<evidence type="ECO:0000259" key="5">
    <source>
        <dbReference type="Pfam" id="PF13844"/>
    </source>
</evidence>
<comment type="pathway">
    <text evidence="1">Protein modification; protein glycosylation.</text>
</comment>
<feature type="domain" description="O-GlcNAc transferase C-terminal" evidence="5">
    <location>
        <begin position="6"/>
        <end position="93"/>
    </location>
</feature>
<dbReference type="PANTHER" id="PTHR44998">
    <property type="match status" value="1"/>
</dbReference>
<dbReference type="EMBL" id="CP126661">
    <property type="protein sequence ID" value="WKA03367.1"/>
    <property type="molecule type" value="Genomic_DNA"/>
</dbReference>
<evidence type="ECO:0000313" key="6">
    <source>
        <dbReference type="EMBL" id="WKA03367.1"/>
    </source>
</evidence>